<organism evidence="3 4">
    <name type="scientific">Ranatra chinensis</name>
    <dbReference type="NCBI Taxonomy" id="642074"/>
    <lineage>
        <taxon>Eukaryota</taxon>
        <taxon>Metazoa</taxon>
        <taxon>Ecdysozoa</taxon>
        <taxon>Arthropoda</taxon>
        <taxon>Hexapoda</taxon>
        <taxon>Insecta</taxon>
        <taxon>Pterygota</taxon>
        <taxon>Neoptera</taxon>
        <taxon>Paraneoptera</taxon>
        <taxon>Hemiptera</taxon>
        <taxon>Heteroptera</taxon>
        <taxon>Panheteroptera</taxon>
        <taxon>Nepomorpha</taxon>
        <taxon>Nepidae</taxon>
        <taxon>Ranatrinae</taxon>
        <taxon>Ranatra</taxon>
    </lineage>
</organism>
<dbReference type="InterPro" id="IPR028750">
    <property type="entry name" value="CEP350/CC187"/>
</dbReference>
<dbReference type="PANTHER" id="PTHR13958">
    <property type="entry name" value="CENTROSOME-ASSOCIATED PROTEIN 350"/>
    <property type="match status" value="1"/>
</dbReference>
<sequence>VGENEGNWLGEEFTSHSSKEAEELRLQQLQIEQEIEELEQQATQVPYYYVREIPNKPPPPYTPPKKVPTKEEVVSRVNDGISILWSMAEDPGIDLMSVEMPTDYLAQIEDQPYRQFMFDLSKELFLQYKDQSEKEDVVPWRLETRRKLCPPIRTKEDLIKVVERQVKIIFGFEPKAQKENLIIRWAPKKRDLVDELLVRECQEEESEWTDFSVEENIVKNEVADMVIDNVLQVAVEAIAMAFNKKLTPQMS</sequence>
<evidence type="ECO:0000313" key="4">
    <source>
        <dbReference type="Proteomes" id="UP001558652"/>
    </source>
</evidence>
<name>A0ABD0YPL5_9HEMI</name>
<dbReference type="InterPro" id="IPR025486">
    <property type="entry name" value="DUF4378"/>
</dbReference>
<dbReference type="EMBL" id="JBFDAA010000016">
    <property type="protein sequence ID" value="KAL1117170.1"/>
    <property type="molecule type" value="Genomic_DNA"/>
</dbReference>
<dbReference type="AlphaFoldDB" id="A0ABD0YPL5"/>
<feature type="region of interest" description="Disordered" evidence="1">
    <location>
        <begin position="1"/>
        <end position="21"/>
    </location>
</feature>
<evidence type="ECO:0000259" key="2">
    <source>
        <dbReference type="Pfam" id="PF14309"/>
    </source>
</evidence>
<dbReference type="PANTHER" id="PTHR13958:SF3">
    <property type="entry name" value="CAP-GLY DOMAIN-CONTAINING PROTEIN-RELATED"/>
    <property type="match status" value="1"/>
</dbReference>
<protein>
    <recommendedName>
        <fullName evidence="2">DUF4378 domain-containing protein</fullName>
    </recommendedName>
</protein>
<dbReference type="Pfam" id="PF14309">
    <property type="entry name" value="DUF4378"/>
    <property type="match status" value="1"/>
</dbReference>
<reference evidence="3 4" key="1">
    <citation type="submission" date="2024-07" db="EMBL/GenBank/DDBJ databases">
        <title>Chromosome-level genome assembly of the water stick insect Ranatra chinensis (Heteroptera: Nepidae).</title>
        <authorList>
            <person name="Liu X."/>
        </authorList>
    </citation>
    <scope>NUCLEOTIDE SEQUENCE [LARGE SCALE GENOMIC DNA]</scope>
    <source>
        <strain evidence="3">Cailab_2021Rc</strain>
        <tissue evidence="3">Muscle</tissue>
    </source>
</reference>
<comment type="caution">
    <text evidence="3">The sequence shown here is derived from an EMBL/GenBank/DDBJ whole genome shotgun (WGS) entry which is preliminary data.</text>
</comment>
<evidence type="ECO:0000313" key="3">
    <source>
        <dbReference type="EMBL" id="KAL1117170.1"/>
    </source>
</evidence>
<dbReference type="Proteomes" id="UP001558652">
    <property type="component" value="Unassembled WGS sequence"/>
</dbReference>
<accession>A0ABD0YPL5</accession>
<feature type="domain" description="DUF4378" evidence="2">
    <location>
        <begin position="111"/>
        <end position="230"/>
    </location>
</feature>
<keyword evidence="4" id="KW-1185">Reference proteome</keyword>
<gene>
    <name evidence="3" type="ORF">AAG570_004497</name>
</gene>
<feature type="non-terminal residue" evidence="3">
    <location>
        <position position="1"/>
    </location>
</feature>
<proteinExistence type="predicted"/>
<evidence type="ECO:0000256" key="1">
    <source>
        <dbReference type="SAM" id="MobiDB-lite"/>
    </source>
</evidence>